<comment type="caution">
    <text evidence="4">The sequence shown here is derived from an EMBL/GenBank/DDBJ whole genome shotgun (WGS) entry which is preliminary data.</text>
</comment>
<dbReference type="Gene3D" id="3.40.50.720">
    <property type="entry name" value="NAD(P)-binding Rossmann-like Domain"/>
    <property type="match status" value="1"/>
</dbReference>
<evidence type="ECO:0000313" key="4">
    <source>
        <dbReference type="EMBL" id="KDA53278.1"/>
    </source>
</evidence>
<gene>
    <name evidence="4" type="ORF">EG19_06795</name>
</gene>
<protein>
    <recommendedName>
        <fullName evidence="6">Saccharopine dehydrogenase</fullName>
    </recommendedName>
</protein>
<dbReference type="Proteomes" id="UP000027284">
    <property type="component" value="Unassembled WGS sequence"/>
</dbReference>
<dbReference type="EMBL" id="JMFG01000024">
    <property type="protein sequence ID" value="KDA53278.1"/>
    <property type="molecule type" value="Genomic_DNA"/>
</dbReference>
<dbReference type="SUPFAM" id="SSF55347">
    <property type="entry name" value="Glyceraldehyde-3-phosphate dehydrogenase-like, C-terminal domain"/>
    <property type="match status" value="1"/>
</dbReference>
<evidence type="ECO:0000313" key="5">
    <source>
        <dbReference type="Proteomes" id="UP000027284"/>
    </source>
</evidence>
<evidence type="ECO:0000259" key="3">
    <source>
        <dbReference type="Pfam" id="PF16653"/>
    </source>
</evidence>
<feature type="domain" description="Saccharopine dehydrogenase-like C-terminal" evidence="3">
    <location>
        <begin position="113"/>
        <end position="361"/>
    </location>
</feature>
<dbReference type="InterPro" id="IPR051168">
    <property type="entry name" value="AASS"/>
</dbReference>
<evidence type="ECO:0000259" key="2">
    <source>
        <dbReference type="Pfam" id="PF03435"/>
    </source>
</evidence>
<evidence type="ECO:0000256" key="1">
    <source>
        <dbReference type="ARBA" id="ARBA00023002"/>
    </source>
</evidence>
<accession>A0A062XR36</accession>
<dbReference type="PANTHER" id="PTHR11133">
    <property type="entry name" value="SACCHAROPINE DEHYDROGENASE"/>
    <property type="match status" value="1"/>
</dbReference>
<evidence type="ECO:0008006" key="6">
    <source>
        <dbReference type="Google" id="ProtNLM"/>
    </source>
</evidence>
<dbReference type="STRING" id="1312852.EG19_06795"/>
<sequence>MSLSFPPVRMAWDLARDFAVTAVDVSESNLQWLAQRNVATVKADVSDAGELARVVREASWVVNAVPGFLGYRVLSELVALGKNVVDISFMPEDPRALDGEAKAKGLLVAVDCGVAPGLSHLVLGYWYAQAANLERFTCYVGGLPKERVLPWEYKAPFSPVDVLEEYTRPARLRRNGAVVTLPAMAEPELVYIPEVGTLEAFLTDGMRTALETIPIPHMEEKTLRYPGYREKILLLKTSGLLDGEPVEVSGVKVSPLSVTAKALARAWQFAENEADLTVMVLKAEGFFAGERQERSLFLYDNFDPATGLSSMARSTGFTATAVLRALVAGYHRAPGVLVPEVLGQNADLTRFVVSSLRERGLAIRAEDL</sequence>
<keyword evidence="1" id="KW-0560">Oxidoreductase</keyword>
<dbReference type="InterPro" id="IPR036291">
    <property type="entry name" value="NAD(P)-bd_dom_sf"/>
</dbReference>
<dbReference type="Gene3D" id="3.30.360.10">
    <property type="entry name" value="Dihydrodipicolinate Reductase, domain 2"/>
    <property type="match status" value="1"/>
</dbReference>
<dbReference type="Pfam" id="PF03435">
    <property type="entry name" value="Sacchrp_dh_NADP"/>
    <property type="match status" value="1"/>
</dbReference>
<dbReference type="InterPro" id="IPR032095">
    <property type="entry name" value="Sacchrp_dh-like_C"/>
</dbReference>
<feature type="domain" description="Saccharopine dehydrogenase NADP binding" evidence="2">
    <location>
        <begin position="10"/>
        <end position="107"/>
    </location>
</feature>
<dbReference type="AlphaFoldDB" id="A0A062XR36"/>
<proteinExistence type="predicted"/>
<organism evidence="4 5">
    <name type="scientific">Thermoanaerobaculum aquaticum</name>
    <dbReference type="NCBI Taxonomy" id="1312852"/>
    <lineage>
        <taxon>Bacteria</taxon>
        <taxon>Pseudomonadati</taxon>
        <taxon>Acidobacteriota</taxon>
        <taxon>Thermoanaerobaculia</taxon>
        <taxon>Thermoanaerobaculales</taxon>
        <taxon>Thermoanaerobaculaceae</taxon>
        <taxon>Thermoanaerobaculum</taxon>
    </lineage>
</organism>
<dbReference type="GO" id="GO:0016491">
    <property type="term" value="F:oxidoreductase activity"/>
    <property type="evidence" value="ECO:0007669"/>
    <property type="project" value="UniProtKB-KW"/>
</dbReference>
<dbReference type="Pfam" id="PF16653">
    <property type="entry name" value="Sacchrp_dh_C"/>
    <property type="match status" value="1"/>
</dbReference>
<dbReference type="InterPro" id="IPR005097">
    <property type="entry name" value="Sacchrp_dh_NADP-bd"/>
</dbReference>
<dbReference type="SUPFAM" id="SSF51735">
    <property type="entry name" value="NAD(P)-binding Rossmann-fold domains"/>
    <property type="match status" value="1"/>
</dbReference>
<dbReference type="PANTHER" id="PTHR11133:SF22">
    <property type="entry name" value="ALPHA-AMINOADIPIC SEMIALDEHYDE SYNTHASE, MITOCHONDRIAL"/>
    <property type="match status" value="1"/>
</dbReference>
<keyword evidence="5" id="KW-1185">Reference proteome</keyword>
<name>A0A062XR36_9BACT</name>
<reference evidence="4 5" key="1">
    <citation type="submission" date="2014-04" db="EMBL/GenBank/DDBJ databases">
        <title>The Genome Sequence of Thermoanaerobaculum aquaticum MP-01, The First Cultivated Group 23 Acidobacterium.</title>
        <authorList>
            <person name="Stamps B.W."/>
            <person name="Losey N.A."/>
            <person name="Lawson P.A."/>
            <person name="Stevenson B.S."/>
        </authorList>
    </citation>
    <scope>NUCLEOTIDE SEQUENCE [LARGE SCALE GENOMIC DNA]</scope>
    <source>
        <strain evidence="4 5">MP-01</strain>
    </source>
</reference>